<keyword evidence="3" id="KW-1185">Reference proteome</keyword>
<evidence type="ECO:0000313" key="3">
    <source>
        <dbReference type="Proteomes" id="UP000765509"/>
    </source>
</evidence>
<feature type="compositionally biased region" description="Basic and acidic residues" evidence="1">
    <location>
        <begin position="1"/>
        <end position="13"/>
    </location>
</feature>
<sequence>MEGEAPSRKEGRGPRRSSLFSGVVGTFPGISRTTPKGTDEDDAEEEENSVEEEEPDSDEASPNPLGESQDTGRKTLAQYNHPVAHQSEPSLFAIMQQMTQIMANLQAASSPEASRPPVFNSLSLKGLNHSNYKVLFSPASLSFIIKMQVSPNTGKKFFMPLHFATAGL</sequence>
<accession>A0A9Q3C9R4</accession>
<dbReference type="AlphaFoldDB" id="A0A9Q3C9R4"/>
<evidence type="ECO:0000313" key="2">
    <source>
        <dbReference type="EMBL" id="MBW0481169.1"/>
    </source>
</evidence>
<protein>
    <submittedName>
        <fullName evidence="2">Uncharacterized protein</fullName>
    </submittedName>
</protein>
<gene>
    <name evidence="2" type="ORF">O181_020884</name>
</gene>
<dbReference type="EMBL" id="AVOT02006274">
    <property type="protein sequence ID" value="MBW0481169.1"/>
    <property type="molecule type" value="Genomic_DNA"/>
</dbReference>
<evidence type="ECO:0000256" key="1">
    <source>
        <dbReference type="SAM" id="MobiDB-lite"/>
    </source>
</evidence>
<proteinExistence type="predicted"/>
<organism evidence="2 3">
    <name type="scientific">Austropuccinia psidii MF-1</name>
    <dbReference type="NCBI Taxonomy" id="1389203"/>
    <lineage>
        <taxon>Eukaryota</taxon>
        <taxon>Fungi</taxon>
        <taxon>Dikarya</taxon>
        <taxon>Basidiomycota</taxon>
        <taxon>Pucciniomycotina</taxon>
        <taxon>Pucciniomycetes</taxon>
        <taxon>Pucciniales</taxon>
        <taxon>Sphaerophragmiaceae</taxon>
        <taxon>Austropuccinia</taxon>
    </lineage>
</organism>
<reference evidence="2" key="1">
    <citation type="submission" date="2021-03" db="EMBL/GenBank/DDBJ databases">
        <title>Draft genome sequence of rust myrtle Austropuccinia psidii MF-1, a brazilian biotype.</title>
        <authorList>
            <person name="Quecine M.C."/>
            <person name="Pachon D.M.R."/>
            <person name="Bonatelli M.L."/>
            <person name="Correr F.H."/>
            <person name="Franceschini L.M."/>
            <person name="Leite T.F."/>
            <person name="Margarido G.R.A."/>
            <person name="Almeida C.A."/>
            <person name="Ferrarezi J.A."/>
            <person name="Labate C.A."/>
        </authorList>
    </citation>
    <scope>NUCLEOTIDE SEQUENCE</scope>
    <source>
        <strain evidence="2">MF-1</strain>
    </source>
</reference>
<feature type="region of interest" description="Disordered" evidence="1">
    <location>
        <begin position="1"/>
        <end position="76"/>
    </location>
</feature>
<comment type="caution">
    <text evidence="2">The sequence shown here is derived from an EMBL/GenBank/DDBJ whole genome shotgun (WGS) entry which is preliminary data.</text>
</comment>
<dbReference type="Proteomes" id="UP000765509">
    <property type="component" value="Unassembled WGS sequence"/>
</dbReference>
<feature type="compositionally biased region" description="Acidic residues" evidence="1">
    <location>
        <begin position="39"/>
        <end position="59"/>
    </location>
</feature>
<name>A0A9Q3C9R4_9BASI</name>